<comment type="caution">
    <text evidence="2">The sequence shown here is derived from an EMBL/GenBank/DDBJ whole genome shotgun (WGS) entry which is preliminary data.</text>
</comment>
<dbReference type="Proteomes" id="UP000178446">
    <property type="component" value="Unassembled WGS sequence"/>
</dbReference>
<proteinExistence type="predicted"/>
<keyword evidence="1" id="KW-1133">Transmembrane helix</keyword>
<feature type="transmembrane region" description="Helical" evidence="1">
    <location>
        <begin position="67"/>
        <end position="83"/>
    </location>
</feature>
<dbReference type="AlphaFoldDB" id="A0A1F7XWG5"/>
<feature type="transmembrane region" description="Helical" evidence="1">
    <location>
        <begin position="142"/>
        <end position="170"/>
    </location>
</feature>
<feature type="transmembrane region" description="Helical" evidence="1">
    <location>
        <begin position="176"/>
        <end position="196"/>
    </location>
</feature>
<dbReference type="EMBL" id="MGGB01000013">
    <property type="protein sequence ID" value="OGM19376.1"/>
    <property type="molecule type" value="Genomic_DNA"/>
</dbReference>
<feature type="transmembrane region" description="Helical" evidence="1">
    <location>
        <begin position="254"/>
        <end position="271"/>
    </location>
</feature>
<feature type="transmembrane region" description="Helical" evidence="1">
    <location>
        <begin position="302"/>
        <end position="320"/>
    </location>
</feature>
<feature type="transmembrane region" description="Helical" evidence="1">
    <location>
        <begin position="113"/>
        <end position="130"/>
    </location>
</feature>
<keyword evidence="1" id="KW-0472">Membrane</keyword>
<reference evidence="2 3" key="1">
    <citation type="journal article" date="2016" name="Nat. Commun.">
        <title>Thousands of microbial genomes shed light on interconnected biogeochemical processes in an aquifer system.</title>
        <authorList>
            <person name="Anantharaman K."/>
            <person name="Brown C.T."/>
            <person name="Hug L.A."/>
            <person name="Sharon I."/>
            <person name="Castelle C.J."/>
            <person name="Probst A.J."/>
            <person name="Thomas B.C."/>
            <person name="Singh A."/>
            <person name="Wilkins M.J."/>
            <person name="Karaoz U."/>
            <person name="Brodie E.L."/>
            <person name="Williams K.H."/>
            <person name="Hubbard S.S."/>
            <person name="Banfield J.F."/>
        </authorList>
    </citation>
    <scope>NUCLEOTIDE SEQUENCE [LARGE SCALE GENOMIC DNA]</scope>
</reference>
<sequence>MFIISIHLLLLSNLNFFPYPELFIYSYLTKQGLLPYSQIFDQHFPGIMFFPVNLATLGIDTVNEMRILHLTLVVLTHILLFLVSKKLFKSNIYSLLTNFLYFVWQPFFEGYVLWIDSFIPVFLLSSMYLLMENKINDTRYVFSGVFIGVAMLFKQVVLPIFALVSIYLYFKSGKQTFYKFLIGFSISLVFLFIYILSTKAVSDFIYWTFTFNLTTFSDMGRKLPLFIDLIKVIPVFGAATICVLYFLINRLKSNIILSGLLMLGSFAFVYARWDYIHLQPALVFAVIILVYSLKLLTKATKILTIIVYLPVALYLLIPFYRANMGSRVLFFGEFEQKISEEVLKLANPGDSVFAFGTTPHLYQLTKTIPPGNVFVFQFPWFMKIAEEKVYQGILQDPPKVIVRDKNSEVSDMNLVKFMPKISQYVETNYIIVNKVDTIDILIPK</sequence>
<keyword evidence="1" id="KW-0812">Transmembrane</keyword>
<feature type="transmembrane region" description="Helical" evidence="1">
    <location>
        <begin position="278"/>
        <end position="296"/>
    </location>
</feature>
<name>A0A1F7XWG5_9BACT</name>
<protein>
    <recommendedName>
        <fullName evidence="4">Glycosyltransferase RgtA/B/C/D-like domain-containing protein</fullName>
    </recommendedName>
</protein>
<evidence type="ECO:0000313" key="3">
    <source>
        <dbReference type="Proteomes" id="UP000178446"/>
    </source>
</evidence>
<organism evidence="2 3">
    <name type="scientific">Candidatus Woesebacteria bacterium RIFCSPHIGHO2_01_FULL_37_10</name>
    <dbReference type="NCBI Taxonomy" id="1802489"/>
    <lineage>
        <taxon>Bacteria</taxon>
        <taxon>Candidatus Woeseibacteriota</taxon>
    </lineage>
</organism>
<evidence type="ECO:0000313" key="2">
    <source>
        <dbReference type="EMBL" id="OGM19376.1"/>
    </source>
</evidence>
<accession>A0A1F7XWG5</accession>
<gene>
    <name evidence="2" type="ORF">A2685_02025</name>
</gene>
<evidence type="ECO:0000256" key="1">
    <source>
        <dbReference type="SAM" id="Phobius"/>
    </source>
</evidence>
<evidence type="ECO:0008006" key="4">
    <source>
        <dbReference type="Google" id="ProtNLM"/>
    </source>
</evidence>
<feature type="transmembrane region" description="Helical" evidence="1">
    <location>
        <begin position="229"/>
        <end position="248"/>
    </location>
</feature>